<dbReference type="InterPro" id="IPR050524">
    <property type="entry name" value="APC_YAT"/>
</dbReference>
<feature type="transmembrane region" description="Helical" evidence="7">
    <location>
        <begin position="121"/>
        <end position="146"/>
    </location>
</feature>
<feature type="transmembrane region" description="Helical" evidence="7">
    <location>
        <begin position="74"/>
        <end position="100"/>
    </location>
</feature>
<evidence type="ECO:0000313" key="10">
    <source>
        <dbReference type="Proteomes" id="UP000030651"/>
    </source>
</evidence>
<dbReference type="PIRSF" id="PIRSF006060">
    <property type="entry name" value="AA_transporter"/>
    <property type="match status" value="1"/>
</dbReference>
<sequence length="557" mass="59854">MSSLKKVPDPNELAPTSSCSPGQVEAGVISNNVRTSTHRGITARHSQMIALGGTIGTGLFVGSGQALARVGPGFLLFAYCVLGFLIYSMITATTTVSAYLPLPGSSMASYAGRYASKSLGFAMACLYWYSFAIIVAYEITAAALVIDYWPNGVHTGVWVTILLVVVVGLNLSPVAVYAETEFWFASTKVIMLLALLILSVVLCLGGGPNHERLGFGYWQEPGAWNSYLVDGAAGRVCAFVYALVYSSFSFGFGPELIVLTGGEMKSPRRNLIKAANTFILRLCIFYILGALAIGVICPSNASGLTSGSSDAAASPWVIGIKQAGIKGLDHVVNAGIVISAWSSANAYLYMSSRTLYSASVNGGAPKIFSRCMKNGLPIYAVLLCSSFALLAYLNVGTSTGVVFNWLINLTNSAIFISWICISFVFLRFTRACEVQGVKDLPYTSVLQPYAAYANIAIFSVLLLLNGFTVFFPGQWDTSIFLTSYLGIPIFLVLFAVHRFMHHQEHTIIPSEQVDLRTGMNEIIAVEDDSASSGLKQPLKMKLRAAHQRLLSRTHVGA</sequence>
<keyword evidence="5 7" id="KW-0472">Membrane</keyword>
<feature type="transmembrane region" description="Helical" evidence="7">
    <location>
        <begin position="449"/>
        <end position="471"/>
    </location>
</feature>
<dbReference type="GO" id="GO:0015171">
    <property type="term" value="F:amino acid transmembrane transporter activity"/>
    <property type="evidence" value="ECO:0007669"/>
    <property type="project" value="TreeGrafter"/>
</dbReference>
<dbReference type="PANTHER" id="PTHR43341">
    <property type="entry name" value="AMINO ACID PERMEASE"/>
    <property type="match status" value="1"/>
</dbReference>
<evidence type="ECO:0000256" key="6">
    <source>
        <dbReference type="SAM" id="MobiDB-lite"/>
    </source>
</evidence>
<feature type="transmembrane region" description="Helical" evidence="7">
    <location>
        <begin position="331"/>
        <end position="350"/>
    </location>
</feature>
<dbReference type="Gene3D" id="1.20.1740.10">
    <property type="entry name" value="Amino acid/polyamine transporter I"/>
    <property type="match status" value="1"/>
</dbReference>
<dbReference type="eggNOG" id="KOG1286">
    <property type="taxonomic scope" value="Eukaryota"/>
</dbReference>
<dbReference type="KEGG" id="pfy:PFICI_10778"/>
<dbReference type="PANTHER" id="PTHR43341:SF38">
    <property type="entry name" value="PROLINE TRANSPORTER (EUROFUNG)"/>
    <property type="match status" value="1"/>
</dbReference>
<feature type="transmembrane region" description="Helical" evidence="7">
    <location>
        <begin position="189"/>
        <end position="207"/>
    </location>
</feature>
<evidence type="ECO:0000256" key="7">
    <source>
        <dbReference type="SAM" id="Phobius"/>
    </source>
</evidence>
<proteinExistence type="predicted"/>
<evidence type="ECO:0000259" key="8">
    <source>
        <dbReference type="Pfam" id="PF00324"/>
    </source>
</evidence>
<feature type="transmembrane region" description="Helical" evidence="7">
    <location>
        <begin position="48"/>
        <end position="68"/>
    </location>
</feature>
<dbReference type="InParanoid" id="W3WSW1"/>
<feature type="transmembrane region" description="Helical" evidence="7">
    <location>
        <begin position="238"/>
        <end position="258"/>
    </location>
</feature>
<dbReference type="GeneID" id="19275791"/>
<evidence type="ECO:0000256" key="3">
    <source>
        <dbReference type="ARBA" id="ARBA00022692"/>
    </source>
</evidence>
<dbReference type="OMA" id="WICCSII"/>
<keyword evidence="10" id="KW-1185">Reference proteome</keyword>
<feature type="transmembrane region" description="Helical" evidence="7">
    <location>
        <begin position="477"/>
        <end position="496"/>
    </location>
</feature>
<dbReference type="FunFam" id="1.20.1740.10:FF:000001">
    <property type="entry name" value="Amino acid permease"/>
    <property type="match status" value="1"/>
</dbReference>
<dbReference type="Pfam" id="PF00324">
    <property type="entry name" value="AA_permease"/>
    <property type="match status" value="1"/>
</dbReference>
<dbReference type="InterPro" id="IPR004841">
    <property type="entry name" value="AA-permease/SLC12A_dom"/>
</dbReference>
<dbReference type="OrthoDB" id="3900342at2759"/>
<keyword evidence="4 7" id="KW-1133">Transmembrane helix</keyword>
<evidence type="ECO:0000256" key="2">
    <source>
        <dbReference type="ARBA" id="ARBA00022448"/>
    </source>
</evidence>
<protein>
    <recommendedName>
        <fullName evidence="8">Amino acid permease/ SLC12A domain-containing protein</fullName>
    </recommendedName>
</protein>
<feature type="transmembrane region" description="Helical" evidence="7">
    <location>
        <begin position="158"/>
        <end position="177"/>
    </location>
</feature>
<dbReference type="AlphaFoldDB" id="W3WSW1"/>
<dbReference type="HOGENOM" id="CLU_007946_12_1_1"/>
<feature type="transmembrane region" description="Helical" evidence="7">
    <location>
        <begin position="405"/>
        <end position="428"/>
    </location>
</feature>
<keyword evidence="3 7" id="KW-0812">Transmembrane</keyword>
<feature type="transmembrane region" description="Helical" evidence="7">
    <location>
        <begin position="376"/>
        <end position="393"/>
    </location>
</feature>
<organism evidence="9 10">
    <name type="scientific">Pestalotiopsis fici (strain W106-1 / CGMCC3.15140)</name>
    <dbReference type="NCBI Taxonomy" id="1229662"/>
    <lineage>
        <taxon>Eukaryota</taxon>
        <taxon>Fungi</taxon>
        <taxon>Dikarya</taxon>
        <taxon>Ascomycota</taxon>
        <taxon>Pezizomycotina</taxon>
        <taxon>Sordariomycetes</taxon>
        <taxon>Xylariomycetidae</taxon>
        <taxon>Amphisphaeriales</taxon>
        <taxon>Sporocadaceae</taxon>
        <taxon>Pestalotiopsis</taxon>
    </lineage>
</organism>
<feature type="region of interest" description="Disordered" evidence="6">
    <location>
        <begin position="1"/>
        <end position="22"/>
    </location>
</feature>
<reference evidence="10" key="1">
    <citation type="journal article" date="2015" name="BMC Genomics">
        <title>Genomic and transcriptomic analysis of the endophytic fungus Pestalotiopsis fici reveals its lifestyle and high potential for synthesis of natural products.</title>
        <authorList>
            <person name="Wang X."/>
            <person name="Zhang X."/>
            <person name="Liu L."/>
            <person name="Xiang M."/>
            <person name="Wang W."/>
            <person name="Sun X."/>
            <person name="Che Y."/>
            <person name="Guo L."/>
            <person name="Liu G."/>
            <person name="Guo L."/>
            <person name="Wang C."/>
            <person name="Yin W.B."/>
            <person name="Stadler M."/>
            <person name="Zhang X."/>
            <person name="Liu X."/>
        </authorList>
    </citation>
    <scope>NUCLEOTIDE SEQUENCE [LARGE SCALE GENOMIC DNA]</scope>
    <source>
        <strain evidence="10">W106-1 / CGMCC3.15140</strain>
    </source>
</reference>
<evidence type="ECO:0000256" key="5">
    <source>
        <dbReference type="ARBA" id="ARBA00023136"/>
    </source>
</evidence>
<evidence type="ECO:0000313" key="9">
    <source>
        <dbReference type="EMBL" id="ETS76904.1"/>
    </source>
</evidence>
<dbReference type="GO" id="GO:0016020">
    <property type="term" value="C:membrane"/>
    <property type="evidence" value="ECO:0007669"/>
    <property type="project" value="UniProtKB-SubCell"/>
</dbReference>
<gene>
    <name evidence="9" type="ORF">PFICI_10778</name>
</gene>
<dbReference type="EMBL" id="KI912116">
    <property type="protein sequence ID" value="ETS76904.1"/>
    <property type="molecule type" value="Genomic_DNA"/>
</dbReference>
<dbReference type="RefSeq" id="XP_007837550.1">
    <property type="nucleotide sequence ID" value="XM_007839359.1"/>
</dbReference>
<comment type="subcellular location">
    <subcellularLocation>
        <location evidence="1">Membrane</location>
        <topology evidence="1">Multi-pass membrane protein</topology>
    </subcellularLocation>
</comment>
<name>W3WSW1_PESFW</name>
<accession>W3WSW1</accession>
<evidence type="ECO:0000256" key="4">
    <source>
        <dbReference type="ARBA" id="ARBA00022989"/>
    </source>
</evidence>
<feature type="domain" description="Amino acid permease/ SLC12A" evidence="8">
    <location>
        <begin position="45"/>
        <end position="501"/>
    </location>
</feature>
<dbReference type="Proteomes" id="UP000030651">
    <property type="component" value="Unassembled WGS sequence"/>
</dbReference>
<evidence type="ECO:0000256" key="1">
    <source>
        <dbReference type="ARBA" id="ARBA00004141"/>
    </source>
</evidence>
<feature type="transmembrane region" description="Helical" evidence="7">
    <location>
        <begin position="278"/>
        <end position="296"/>
    </location>
</feature>
<keyword evidence="2" id="KW-0813">Transport</keyword>